<accession>A0A1T4VZC4</accession>
<evidence type="ECO:0000313" key="2">
    <source>
        <dbReference type="Proteomes" id="UP000189733"/>
    </source>
</evidence>
<evidence type="ECO:0000313" key="1">
    <source>
        <dbReference type="EMBL" id="SKA70307.1"/>
    </source>
</evidence>
<protein>
    <submittedName>
        <fullName evidence="1">Uncharacterized protein</fullName>
    </submittedName>
</protein>
<name>A0A1T4VZC4_9BACT</name>
<dbReference type="EMBL" id="FUYA01000003">
    <property type="protein sequence ID" value="SKA70307.1"/>
    <property type="molecule type" value="Genomic_DNA"/>
</dbReference>
<dbReference type="AlphaFoldDB" id="A0A1T4VZC4"/>
<keyword evidence="2" id="KW-1185">Reference proteome</keyword>
<organism evidence="1 2">
    <name type="scientific">Desulfobaculum bizertense DSM 18034</name>
    <dbReference type="NCBI Taxonomy" id="1121442"/>
    <lineage>
        <taxon>Bacteria</taxon>
        <taxon>Pseudomonadati</taxon>
        <taxon>Thermodesulfobacteriota</taxon>
        <taxon>Desulfovibrionia</taxon>
        <taxon>Desulfovibrionales</taxon>
        <taxon>Desulfovibrionaceae</taxon>
        <taxon>Desulfobaculum</taxon>
    </lineage>
</organism>
<dbReference type="STRING" id="1121442.SAMN02745702_01323"/>
<proteinExistence type="predicted"/>
<reference evidence="1 2" key="1">
    <citation type="submission" date="2017-02" db="EMBL/GenBank/DDBJ databases">
        <authorList>
            <person name="Peterson S.W."/>
        </authorList>
    </citation>
    <scope>NUCLEOTIDE SEQUENCE [LARGE SCALE GENOMIC DNA]</scope>
    <source>
        <strain evidence="1 2">DSM 18034</strain>
    </source>
</reference>
<gene>
    <name evidence="1" type="ORF">SAMN02745702_01323</name>
</gene>
<dbReference type="Proteomes" id="UP000189733">
    <property type="component" value="Unassembled WGS sequence"/>
</dbReference>
<sequence>MSKACAKSYSFHKVGTVFLRDQTPEACDFCCMILAPLIFTNSNGLLPFFSLFRATGSLSQAPLHNVALNLLRHKRAVL</sequence>